<organism evidence="3 4">
    <name type="scientific">Acaulospora morrowiae</name>
    <dbReference type="NCBI Taxonomy" id="94023"/>
    <lineage>
        <taxon>Eukaryota</taxon>
        <taxon>Fungi</taxon>
        <taxon>Fungi incertae sedis</taxon>
        <taxon>Mucoromycota</taxon>
        <taxon>Glomeromycotina</taxon>
        <taxon>Glomeromycetes</taxon>
        <taxon>Diversisporales</taxon>
        <taxon>Acaulosporaceae</taxon>
        <taxon>Acaulospora</taxon>
    </lineage>
</organism>
<keyword evidence="2" id="KW-0560">Oxidoreductase</keyword>
<dbReference type="AlphaFoldDB" id="A0A9N9EJT0"/>
<dbReference type="PRINTS" id="PR00081">
    <property type="entry name" value="GDHRDH"/>
</dbReference>
<evidence type="ECO:0000256" key="1">
    <source>
        <dbReference type="ARBA" id="ARBA00006484"/>
    </source>
</evidence>
<dbReference type="Pfam" id="PF13561">
    <property type="entry name" value="adh_short_C2"/>
    <property type="match status" value="1"/>
</dbReference>
<comment type="similarity">
    <text evidence="1">Belongs to the short-chain dehydrogenases/reductases (SDR) family.</text>
</comment>
<dbReference type="PANTHER" id="PTHR43180">
    <property type="entry name" value="3-OXOACYL-(ACYL-CARRIER-PROTEIN) REDUCTASE (AFU_ORTHOLOGUE AFUA_6G11210)"/>
    <property type="match status" value="1"/>
</dbReference>
<dbReference type="GO" id="GO:0016491">
    <property type="term" value="F:oxidoreductase activity"/>
    <property type="evidence" value="ECO:0007669"/>
    <property type="project" value="UniProtKB-KW"/>
</dbReference>
<keyword evidence="4" id="KW-1185">Reference proteome</keyword>
<dbReference type="CDD" id="cd05233">
    <property type="entry name" value="SDR_c"/>
    <property type="match status" value="1"/>
</dbReference>
<dbReference type="SUPFAM" id="SSF51735">
    <property type="entry name" value="NAD(P)-binding Rossmann-fold domains"/>
    <property type="match status" value="1"/>
</dbReference>
<dbReference type="PANTHER" id="PTHR43180:SF66">
    <property type="entry name" value="SHORT-CHAIN DEHYDROGENASE_REDUCTASE FAMILY PROTEIN"/>
    <property type="match status" value="1"/>
</dbReference>
<reference evidence="3" key="1">
    <citation type="submission" date="2021-06" db="EMBL/GenBank/DDBJ databases">
        <authorList>
            <person name="Kallberg Y."/>
            <person name="Tangrot J."/>
            <person name="Rosling A."/>
        </authorList>
    </citation>
    <scope>NUCLEOTIDE SEQUENCE</scope>
    <source>
        <strain evidence="3">CL551</strain>
    </source>
</reference>
<sequence length="327" mass="35768">MSIAQVVKDIKGRLDGKVAIITGAGSGIGFESAILFAREGAIVVAADVDFHAAEAVVERIKEKYPLHVRKHTLACKVDVSIEEEVKKLVDVTLKEFGKLDIMFNNAGIMHPDDGDALSTDGAVWDATLNTNLKGVWFGCKYAIEAFRRKPNNAGGVIINTASFVGLMGSATPQLAYTASKGAVIAMSRELAITHARENIRINTLCPGPIRTPLLMNYLDTEEKKDRRLVHLPIGRFSEPVEQAQAALFLASDDASYITGTEFKVDGGLTAAYVVSNRYYEVFFRHRFLVLTSFFSKSDSGRSLCQSSTKKLFQAQVITSLKRIVVAF</sequence>
<dbReference type="OrthoDB" id="417891at2759"/>
<proteinExistence type="inferred from homology"/>
<name>A0A9N9EJT0_9GLOM</name>
<dbReference type="PRINTS" id="PR00080">
    <property type="entry name" value="SDRFAMILY"/>
</dbReference>
<accession>A0A9N9EJT0</accession>
<comment type="caution">
    <text evidence="3">The sequence shown here is derived from an EMBL/GenBank/DDBJ whole genome shotgun (WGS) entry which is preliminary data.</text>
</comment>
<dbReference type="Proteomes" id="UP000789342">
    <property type="component" value="Unassembled WGS sequence"/>
</dbReference>
<dbReference type="InterPro" id="IPR036291">
    <property type="entry name" value="NAD(P)-bd_dom_sf"/>
</dbReference>
<protein>
    <submittedName>
        <fullName evidence="3">16611_t:CDS:1</fullName>
    </submittedName>
</protein>
<dbReference type="NCBIfam" id="NF005559">
    <property type="entry name" value="PRK07231.1"/>
    <property type="match status" value="1"/>
</dbReference>
<evidence type="ECO:0000256" key="2">
    <source>
        <dbReference type="ARBA" id="ARBA00023002"/>
    </source>
</evidence>
<evidence type="ECO:0000313" key="4">
    <source>
        <dbReference type="Proteomes" id="UP000789342"/>
    </source>
</evidence>
<evidence type="ECO:0000313" key="3">
    <source>
        <dbReference type="EMBL" id="CAG8678119.1"/>
    </source>
</evidence>
<dbReference type="FunFam" id="3.40.50.720:FF:000084">
    <property type="entry name" value="Short-chain dehydrogenase reductase"/>
    <property type="match status" value="1"/>
</dbReference>
<dbReference type="Gene3D" id="3.40.50.720">
    <property type="entry name" value="NAD(P)-binding Rossmann-like Domain"/>
    <property type="match status" value="1"/>
</dbReference>
<dbReference type="EMBL" id="CAJVPV010013477">
    <property type="protein sequence ID" value="CAG8678119.1"/>
    <property type="molecule type" value="Genomic_DNA"/>
</dbReference>
<dbReference type="InterPro" id="IPR002347">
    <property type="entry name" value="SDR_fam"/>
</dbReference>
<gene>
    <name evidence="3" type="ORF">AMORRO_LOCUS11124</name>
</gene>